<feature type="signal peptide" evidence="1">
    <location>
        <begin position="1"/>
        <end position="20"/>
    </location>
</feature>
<dbReference type="Proteomes" id="UP001286313">
    <property type="component" value="Unassembled WGS sequence"/>
</dbReference>
<gene>
    <name evidence="2" type="ORF">Pcinc_041106</name>
</gene>
<evidence type="ECO:0000313" key="2">
    <source>
        <dbReference type="EMBL" id="KAK3852304.1"/>
    </source>
</evidence>
<dbReference type="AlphaFoldDB" id="A0AAE1BNA8"/>
<evidence type="ECO:0000313" key="3">
    <source>
        <dbReference type="Proteomes" id="UP001286313"/>
    </source>
</evidence>
<accession>A0AAE1BNA8</accession>
<evidence type="ECO:0000256" key="1">
    <source>
        <dbReference type="SAM" id="SignalP"/>
    </source>
</evidence>
<comment type="caution">
    <text evidence="2">The sequence shown here is derived from an EMBL/GenBank/DDBJ whole genome shotgun (WGS) entry which is preliminary data.</text>
</comment>
<proteinExistence type="predicted"/>
<keyword evidence="3" id="KW-1185">Reference proteome</keyword>
<evidence type="ECO:0008006" key="4">
    <source>
        <dbReference type="Google" id="ProtNLM"/>
    </source>
</evidence>
<organism evidence="2 3">
    <name type="scientific">Petrolisthes cinctipes</name>
    <name type="common">Flat porcelain crab</name>
    <dbReference type="NCBI Taxonomy" id="88211"/>
    <lineage>
        <taxon>Eukaryota</taxon>
        <taxon>Metazoa</taxon>
        <taxon>Ecdysozoa</taxon>
        <taxon>Arthropoda</taxon>
        <taxon>Crustacea</taxon>
        <taxon>Multicrustacea</taxon>
        <taxon>Malacostraca</taxon>
        <taxon>Eumalacostraca</taxon>
        <taxon>Eucarida</taxon>
        <taxon>Decapoda</taxon>
        <taxon>Pleocyemata</taxon>
        <taxon>Anomura</taxon>
        <taxon>Galatheoidea</taxon>
        <taxon>Porcellanidae</taxon>
        <taxon>Petrolisthes</taxon>
    </lineage>
</organism>
<dbReference type="EMBL" id="JAWQEG010007490">
    <property type="protein sequence ID" value="KAK3852304.1"/>
    <property type="molecule type" value="Genomic_DNA"/>
</dbReference>
<sequence length="85" mass="9141">MKVLLVAVMSCDALTWKLEGSVTCVADAGTLKGVEFNRALLDEWEGSVGCGSAVQDRLLSTFQPWSDQAHRSPRVVCLGTISVQT</sequence>
<keyword evidence="1" id="KW-0732">Signal</keyword>
<protein>
    <recommendedName>
        <fullName evidence="4">Secreted protein</fullName>
    </recommendedName>
</protein>
<reference evidence="2" key="1">
    <citation type="submission" date="2023-10" db="EMBL/GenBank/DDBJ databases">
        <title>Genome assemblies of two species of porcelain crab, Petrolisthes cinctipes and Petrolisthes manimaculis (Anomura: Porcellanidae).</title>
        <authorList>
            <person name="Angst P."/>
        </authorList>
    </citation>
    <scope>NUCLEOTIDE SEQUENCE</scope>
    <source>
        <strain evidence="2">PB745_01</strain>
        <tissue evidence="2">Gill</tissue>
    </source>
</reference>
<name>A0AAE1BNA8_PETCI</name>
<feature type="chain" id="PRO_5042160918" description="Secreted protein" evidence="1">
    <location>
        <begin position="21"/>
        <end position="85"/>
    </location>
</feature>